<keyword evidence="4" id="KW-1185">Reference proteome</keyword>
<dbReference type="Proteomes" id="UP000255168">
    <property type="component" value="Plasmid II"/>
</dbReference>
<accession>A0A375HSZ4</accession>
<protein>
    <submittedName>
        <fullName evidence="2">Uncharacterized protein</fullName>
    </submittedName>
</protein>
<geneLocation type="plasmid" evidence="3">
    <name>ii</name>
</geneLocation>
<dbReference type="Proteomes" id="UP000256710">
    <property type="component" value="Unassembled WGS sequence"/>
</dbReference>
<geneLocation type="plasmid" evidence="2">
    <name>II</name>
</geneLocation>
<sequence length="76" mass="8443">MTLKVAQVSQFPRRDICPMLHHVLGMTLQYGTKSLNGPGKCQQRVFNALNMRMSRISMGRCFSSPSIPAALPSTFT</sequence>
<evidence type="ECO:0000313" key="2">
    <source>
        <dbReference type="EMBL" id="SPD59870.1"/>
    </source>
</evidence>
<keyword evidence="2" id="KW-0614">Plasmid</keyword>
<dbReference type="EMBL" id="LT984807">
    <property type="protein sequence ID" value="SPD59870.1"/>
    <property type="molecule type" value="Genomic_DNA"/>
</dbReference>
<name>A0A375HSZ4_9BURK</name>
<evidence type="ECO:0000313" key="3">
    <source>
        <dbReference type="Proteomes" id="UP000255168"/>
    </source>
</evidence>
<evidence type="ECO:0000313" key="4">
    <source>
        <dbReference type="Proteomes" id="UP000256710"/>
    </source>
</evidence>
<reference evidence="3 4" key="1">
    <citation type="submission" date="2018-01" db="EMBL/GenBank/DDBJ databases">
        <authorList>
            <person name="Clerissi C."/>
        </authorList>
    </citation>
    <scope>NUCLEOTIDE SEQUENCE [LARGE SCALE GENOMIC DNA]</scope>
    <source>
        <strain evidence="1">Cupriavidus taiwanensis STM 6082</strain>
        <strain evidence="2">Cupriavidus taiwanensis STM 6160</strain>
        <plasmid evidence="2">II</plasmid>
        <plasmid evidence="3">ii</plasmid>
    </source>
</reference>
<dbReference type="AlphaFoldDB" id="A0A375HSZ4"/>
<evidence type="ECO:0000313" key="1">
    <source>
        <dbReference type="EMBL" id="SOZ38485.1"/>
    </source>
</evidence>
<gene>
    <name evidence="1" type="ORF">CBM2605_B110014</name>
    <name evidence="2" type="ORF">CBM2607_MP20522</name>
</gene>
<proteinExistence type="predicted"/>
<organism evidence="2 3">
    <name type="scientific">Cupriavidus neocaledonicus</name>
    <dbReference type="NCBI Taxonomy" id="1040979"/>
    <lineage>
        <taxon>Bacteria</taxon>
        <taxon>Pseudomonadati</taxon>
        <taxon>Pseudomonadota</taxon>
        <taxon>Betaproteobacteria</taxon>
        <taxon>Burkholderiales</taxon>
        <taxon>Burkholderiaceae</taxon>
        <taxon>Cupriavidus</taxon>
    </lineage>
</organism>
<dbReference type="EMBL" id="OFTC01000034">
    <property type="protein sequence ID" value="SOZ38485.1"/>
    <property type="molecule type" value="Genomic_DNA"/>
</dbReference>